<dbReference type="InterPro" id="IPR041685">
    <property type="entry name" value="AAA_GajA/Old/RecF-like"/>
</dbReference>
<accession>A0A5E6ZI50</accession>
<dbReference type="Gene3D" id="3.40.50.300">
    <property type="entry name" value="P-loop containing nucleotide triphosphate hydrolases"/>
    <property type="match status" value="2"/>
</dbReference>
<dbReference type="InterPro" id="IPR003959">
    <property type="entry name" value="ATPase_AAA_core"/>
</dbReference>
<dbReference type="OrthoDB" id="104167at2"/>
<dbReference type="GO" id="GO:0016887">
    <property type="term" value="F:ATP hydrolysis activity"/>
    <property type="evidence" value="ECO:0007669"/>
    <property type="project" value="InterPro"/>
</dbReference>
<dbReference type="PANTHER" id="PTHR32182:SF22">
    <property type="entry name" value="ATP-DEPENDENT ENDONUCLEASE, OLD FAMILY-RELATED"/>
    <property type="match status" value="1"/>
</dbReference>
<reference evidence="3 4" key="1">
    <citation type="submission" date="2019-09" db="EMBL/GenBank/DDBJ databases">
        <authorList>
            <person name="Chandra G."/>
            <person name="Truman W A."/>
        </authorList>
    </citation>
    <scope>NUCLEOTIDE SEQUENCE [LARGE SCALE GENOMIC DNA]</scope>
    <source>
        <strain evidence="3">PS833</strain>
    </source>
</reference>
<dbReference type="RefSeq" id="WP_150796018.1">
    <property type="nucleotide sequence ID" value="NZ_CABVHU010000001.1"/>
</dbReference>
<protein>
    <submittedName>
        <fullName evidence="3">Uncharacterized protein</fullName>
    </submittedName>
</protein>
<evidence type="ECO:0000313" key="3">
    <source>
        <dbReference type="EMBL" id="VVN64494.1"/>
    </source>
</evidence>
<evidence type="ECO:0000259" key="2">
    <source>
        <dbReference type="Pfam" id="PF13304"/>
    </source>
</evidence>
<dbReference type="Proteomes" id="UP000409037">
    <property type="component" value="Unassembled WGS sequence"/>
</dbReference>
<dbReference type="GO" id="GO:0006302">
    <property type="term" value="P:double-strand break repair"/>
    <property type="evidence" value="ECO:0007669"/>
    <property type="project" value="TreeGrafter"/>
</dbReference>
<name>A0A5E6ZI50_PSEFL</name>
<proteinExistence type="predicted"/>
<dbReference type="SUPFAM" id="SSF52540">
    <property type="entry name" value="P-loop containing nucleoside triphosphate hydrolases"/>
    <property type="match status" value="1"/>
</dbReference>
<dbReference type="GO" id="GO:0005524">
    <property type="term" value="F:ATP binding"/>
    <property type="evidence" value="ECO:0007669"/>
    <property type="project" value="InterPro"/>
</dbReference>
<dbReference type="InterPro" id="IPR027417">
    <property type="entry name" value="P-loop_NTPase"/>
</dbReference>
<dbReference type="AlphaFoldDB" id="A0A5E6ZI50"/>
<gene>
    <name evidence="3" type="ORF">PS833_00001</name>
</gene>
<dbReference type="GO" id="GO:0000731">
    <property type="term" value="P:DNA synthesis involved in DNA repair"/>
    <property type="evidence" value="ECO:0007669"/>
    <property type="project" value="TreeGrafter"/>
</dbReference>
<feature type="domain" description="ATPase AAA-type core" evidence="2">
    <location>
        <begin position="275"/>
        <end position="351"/>
    </location>
</feature>
<dbReference type="Pfam" id="PF13304">
    <property type="entry name" value="AAA_21"/>
    <property type="match status" value="1"/>
</dbReference>
<feature type="domain" description="Endonuclease GajA/Old nuclease/RecF-like AAA" evidence="1">
    <location>
        <begin position="1"/>
        <end position="48"/>
    </location>
</feature>
<dbReference type="EMBL" id="CABVHU010000001">
    <property type="protein sequence ID" value="VVN64494.1"/>
    <property type="molecule type" value="Genomic_DNA"/>
</dbReference>
<dbReference type="Pfam" id="PF13175">
    <property type="entry name" value="AAA_15"/>
    <property type="match status" value="1"/>
</dbReference>
<dbReference type="InterPro" id="IPR014555">
    <property type="entry name" value="RecF-like"/>
</dbReference>
<evidence type="ECO:0000259" key="1">
    <source>
        <dbReference type="Pfam" id="PF13175"/>
    </source>
</evidence>
<dbReference type="PIRSF" id="PIRSF029347">
    <property type="entry name" value="RecF"/>
    <property type="match status" value="1"/>
</dbReference>
<dbReference type="PANTHER" id="PTHR32182">
    <property type="entry name" value="DNA REPLICATION AND REPAIR PROTEIN RECF"/>
    <property type="match status" value="1"/>
</dbReference>
<sequence>MLTNIRIEGFKSYRNQRLPLSPLTLMIGANASGKSNALEAFRFLCWLGQGQKLSVLRQRVDDSEQILRGQVRDLPYLRGQSFILGCETDDKEWNILSVEIALRDDELHIVQETIKSPRKKMPLYRIEQPSSGLSTDARVAYNNFARGGKKPQVTCTDQIAIFNQLASSALFESGHKAAQKIIPETTSHFQRILANTLFLDPVPSLMRGDSYPDKKLRGDCSNLSGVLYSLWQDEEARPAIIEFIRCLPEQDVKDVRFFEDRRGRVSLELVESFGSVERNWSAELLSDGTLRVLAIAAALLSAPAESTLVIEEVDNGVHPSRARQLLSTMRDQAELRGVRLLLSTHNPALMDALPDSALGDVVFCYRDSQDGDSRLVRLADLQDYAGLVSQGPLGELVTNGIVDRFVKCPVTVEQKGKTHWLGCRACRERPNECGLLDRYQRISESTQCAGT</sequence>
<organism evidence="3 4">
    <name type="scientific">Pseudomonas fluorescens</name>
    <dbReference type="NCBI Taxonomy" id="294"/>
    <lineage>
        <taxon>Bacteria</taxon>
        <taxon>Pseudomonadati</taxon>
        <taxon>Pseudomonadota</taxon>
        <taxon>Gammaproteobacteria</taxon>
        <taxon>Pseudomonadales</taxon>
        <taxon>Pseudomonadaceae</taxon>
        <taxon>Pseudomonas</taxon>
    </lineage>
</organism>
<evidence type="ECO:0000313" key="4">
    <source>
        <dbReference type="Proteomes" id="UP000409037"/>
    </source>
</evidence>